<sequence length="334" mass="36407">MSQIKDVNVIIDIKRPTPLIGFGKPLILGTSAAGLDYTSFASLTEVSAVYPAGTEEYKAASAVFAQVNRPEELAIMQRKTDEPWTDFMAKVLEKDFYFLISTSTAEEDVLAIAQAVEEHDSRQFFTRSSDLEAVKAVQAKKFLNTTVFYHTDVDSYPEAALIGEAGSKAVGSITWKGQPLQGIEPLDITADELRAIHQAGAITFVIKAGDAVTSEGMTSGGEYIDIVHAKHYVVYSIEFEVQKLFNTAYDHKIAYDNTGIAQIEGTVRGVLQRCLTQGIIAKDDSGKGLYSTSFPGREALTAAQRQTRKYDSGSFEFELAGAVHEATITGLVTY</sequence>
<evidence type="ECO:0008006" key="3">
    <source>
        <dbReference type="Google" id="ProtNLM"/>
    </source>
</evidence>
<organism evidence="1 2">
    <name type="scientific">Paenibacillus yonginensis</name>
    <dbReference type="NCBI Taxonomy" id="1462996"/>
    <lineage>
        <taxon>Bacteria</taxon>
        <taxon>Bacillati</taxon>
        <taxon>Bacillota</taxon>
        <taxon>Bacilli</taxon>
        <taxon>Bacillales</taxon>
        <taxon>Paenibacillaceae</taxon>
        <taxon>Paenibacillus</taxon>
    </lineage>
</organism>
<evidence type="ECO:0000313" key="2">
    <source>
        <dbReference type="Proteomes" id="UP000092573"/>
    </source>
</evidence>
<protein>
    <recommendedName>
        <fullName evidence="3">DUF3383 family protein</fullName>
    </recommendedName>
</protein>
<dbReference type="KEGG" id="pyg:AWM70_03215"/>
<proteinExistence type="predicted"/>
<dbReference type="Proteomes" id="UP000092573">
    <property type="component" value="Chromosome"/>
</dbReference>
<dbReference type="OrthoDB" id="1684431at2"/>
<gene>
    <name evidence="1" type="ORF">AWM70_03215</name>
</gene>
<name>A0A1B1MX00_9BACL</name>
<dbReference type="RefSeq" id="WP_068694303.1">
    <property type="nucleotide sequence ID" value="NZ_CP014167.1"/>
</dbReference>
<dbReference type="STRING" id="1462996.AWM70_03215"/>
<reference evidence="1 2" key="1">
    <citation type="submission" date="2016-01" db="EMBL/GenBank/DDBJ databases">
        <title>Complete Genome Sequence of Paenibacillus yonginensis DCY84, a novel Plant Growth-Promoting Bacteria with Elicitation of Induced Systemic Resistance.</title>
        <authorList>
            <person name="Kim Y.J."/>
            <person name="Yang D.C."/>
            <person name="Sukweenadhi J."/>
        </authorList>
    </citation>
    <scope>NUCLEOTIDE SEQUENCE [LARGE SCALE GENOMIC DNA]</scope>
    <source>
        <strain evidence="1 2">DCY84</strain>
    </source>
</reference>
<keyword evidence="2" id="KW-1185">Reference proteome</keyword>
<accession>A0A1B1MX00</accession>
<dbReference type="AlphaFoldDB" id="A0A1B1MX00"/>
<evidence type="ECO:0000313" key="1">
    <source>
        <dbReference type="EMBL" id="ANS73704.1"/>
    </source>
</evidence>
<dbReference type="EMBL" id="CP014167">
    <property type="protein sequence ID" value="ANS73704.1"/>
    <property type="molecule type" value="Genomic_DNA"/>
</dbReference>